<evidence type="ECO:0000313" key="2">
    <source>
        <dbReference type="EMBL" id="ADH62089.1"/>
    </source>
</evidence>
<accession>D7BGT5</accession>
<protein>
    <recommendedName>
        <fullName evidence="4">Lipoprotein</fullName>
    </recommendedName>
</protein>
<gene>
    <name evidence="2" type="ordered locus">Mesil_0144</name>
</gene>
<dbReference type="RefSeq" id="WP_013156696.1">
    <property type="nucleotide sequence ID" value="NC_014212.1"/>
</dbReference>
<dbReference type="Proteomes" id="UP000001916">
    <property type="component" value="Chromosome"/>
</dbReference>
<evidence type="ECO:0008006" key="4">
    <source>
        <dbReference type="Google" id="ProtNLM"/>
    </source>
</evidence>
<dbReference type="eggNOG" id="ENOG5033RIB">
    <property type="taxonomic scope" value="Bacteria"/>
</dbReference>
<dbReference type="EMBL" id="CP002042">
    <property type="protein sequence ID" value="ADH62089.1"/>
    <property type="molecule type" value="Genomic_DNA"/>
</dbReference>
<organism evidence="2 3">
    <name type="scientific">Allomeiothermus silvanus (strain ATCC 700542 / DSM 9946 / NBRC 106475 / NCIMB 13440 / VI-R2)</name>
    <name type="common">Thermus silvanus</name>
    <dbReference type="NCBI Taxonomy" id="526227"/>
    <lineage>
        <taxon>Bacteria</taxon>
        <taxon>Thermotogati</taxon>
        <taxon>Deinococcota</taxon>
        <taxon>Deinococci</taxon>
        <taxon>Thermales</taxon>
        <taxon>Thermaceae</taxon>
        <taxon>Allomeiothermus</taxon>
    </lineage>
</organism>
<sequence>MKPDLRMKLLTFGLVGLLAACGSQTAQSPETSQDAQTLSETALGDLSLTGAMLSDASAASMSLQSVQIGSLEANAQSWGLPRRVTLILKALGHYIPNAASGSCTISKDGDLTDADDDGVPVNATITFTCSATGPLGATYDTEGSLTLKDTNDAQAQSGYSVEFQGFKTRVSSDANHSVTRTLEGTYTLDRQTSTYQILKKYTYTIERKNFSNTTTSSLVFDVSKTYTPDPSALDAGKPFSAGTIVVDKTSPGSAVWTRDNNNRTLQWYTDPNLHWNRAVCQAPERILNFDSGAKVYTYTNPAGQQSTLRIAFSGCGDFQVTFNGQPVAK</sequence>
<feature type="signal peptide" evidence="1">
    <location>
        <begin position="1"/>
        <end position="28"/>
    </location>
</feature>
<reference evidence="2 3" key="1">
    <citation type="journal article" date="2010" name="Stand. Genomic Sci.">
        <title>Complete genome sequence of Meiothermus silvanus type strain (VI-R2).</title>
        <authorList>
            <person name="Sikorski J."/>
            <person name="Tindall B.J."/>
            <person name="Lowry S."/>
            <person name="Lucas S."/>
            <person name="Nolan M."/>
            <person name="Copeland A."/>
            <person name="Glavina Del Rio T."/>
            <person name="Tice H."/>
            <person name="Cheng J.F."/>
            <person name="Han C."/>
            <person name="Pitluck S."/>
            <person name="Liolios K."/>
            <person name="Ivanova N."/>
            <person name="Mavromatis K."/>
            <person name="Mikhailova N."/>
            <person name="Pati A."/>
            <person name="Goodwin L."/>
            <person name="Chen A."/>
            <person name="Palaniappan K."/>
            <person name="Land M."/>
            <person name="Hauser L."/>
            <person name="Chang Y.J."/>
            <person name="Jeffries C.D."/>
            <person name="Rohde M."/>
            <person name="Goker M."/>
            <person name="Woyke T."/>
            <person name="Bristow J."/>
            <person name="Eisen J.A."/>
            <person name="Markowitz V."/>
            <person name="Hugenholtz P."/>
            <person name="Kyrpides N.C."/>
            <person name="Klenk H.P."/>
            <person name="Lapidus A."/>
        </authorList>
    </citation>
    <scope>NUCLEOTIDE SEQUENCE [LARGE SCALE GENOMIC DNA]</scope>
    <source>
        <strain evidence="3">ATCC 700542 / DSM 9946 / VI-R2</strain>
    </source>
</reference>
<keyword evidence="1" id="KW-0732">Signal</keyword>
<evidence type="ECO:0000256" key="1">
    <source>
        <dbReference type="SAM" id="SignalP"/>
    </source>
</evidence>
<feature type="chain" id="PRO_5003093406" description="Lipoprotein" evidence="1">
    <location>
        <begin position="29"/>
        <end position="329"/>
    </location>
</feature>
<evidence type="ECO:0000313" key="3">
    <source>
        <dbReference type="Proteomes" id="UP000001916"/>
    </source>
</evidence>
<dbReference type="KEGG" id="msv:Mesil_0144"/>
<dbReference type="PROSITE" id="PS51257">
    <property type="entry name" value="PROKAR_LIPOPROTEIN"/>
    <property type="match status" value="1"/>
</dbReference>
<proteinExistence type="predicted"/>
<name>D7BGT5_ALLS1</name>
<keyword evidence="3" id="KW-1185">Reference proteome</keyword>
<dbReference type="HOGENOM" id="CLU_846787_0_0_0"/>
<dbReference type="AlphaFoldDB" id="D7BGT5"/>